<evidence type="ECO:0000313" key="1">
    <source>
        <dbReference type="EMBL" id="GGJ68085.1"/>
    </source>
</evidence>
<dbReference type="EMBL" id="BMMD01000001">
    <property type="protein sequence ID" value="GGJ68085.1"/>
    <property type="molecule type" value="Genomic_DNA"/>
</dbReference>
<dbReference type="AlphaFoldDB" id="A0A917P9X7"/>
<reference evidence="1" key="2">
    <citation type="submission" date="2020-09" db="EMBL/GenBank/DDBJ databases">
        <authorList>
            <person name="Sun Q."/>
            <person name="Zhou Y."/>
        </authorList>
    </citation>
    <scope>NUCLEOTIDE SEQUENCE</scope>
    <source>
        <strain evidence="1">CGMCC 1.8984</strain>
    </source>
</reference>
<evidence type="ECO:0000313" key="2">
    <source>
        <dbReference type="Proteomes" id="UP000636956"/>
    </source>
</evidence>
<proteinExistence type="predicted"/>
<organism evidence="1 2">
    <name type="scientific">Agromyces bauzanensis</name>
    <dbReference type="NCBI Taxonomy" id="1308924"/>
    <lineage>
        <taxon>Bacteria</taxon>
        <taxon>Bacillati</taxon>
        <taxon>Actinomycetota</taxon>
        <taxon>Actinomycetes</taxon>
        <taxon>Micrococcales</taxon>
        <taxon>Microbacteriaceae</taxon>
        <taxon>Agromyces</taxon>
    </lineage>
</organism>
<dbReference type="Proteomes" id="UP000636956">
    <property type="component" value="Unassembled WGS sequence"/>
</dbReference>
<accession>A0A917P9X7</accession>
<protein>
    <submittedName>
        <fullName evidence="1">Uncharacterized protein</fullName>
    </submittedName>
</protein>
<sequence>MHSQTWATVRAVIEPTSSEYDEIALAGGTFNPENTDVVVNGATSVRIPQEYRRGRRASHADG</sequence>
<keyword evidence="2" id="KW-1185">Reference proteome</keyword>
<comment type="caution">
    <text evidence="1">The sequence shown here is derived from an EMBL/GenBank/DDBJ whole genome shotgun (WGS) entry which is preliminary data.</text>
</comment>
<reference evidence="1" key="1">
    <citation type="journal article" date="2014" name="Int. J. Syst. Evol. Microbiol.">
        <title>Complete genome sequence of Corynebacterium casei LMG S-19264T (=DSM 44701T), isolated from a smear-ripened cheese.</title>
        <authorList>
            <consortium name="US DOE Joint Genome Institute (JGI-PGF)"/>
            <person name="Walter F."/>
            <person name="Albersmeier A."/>
            <person name="Kalinowski J."/>
            <person name="Ruckert C."/>
        </authorList>
    </citation>
    <scope>NUCLEOTIDE SEQUENCE</scope>
    <source>
        <strain evidence="1">CGMCC 1.8984</strain>
    </source>
</reference>
<gene>
    <name evidence="1" type="ORF">GCM10011372_02330</name>
</gene>
<dbReference type="RefSeq" id="WP_188741596.1">
    <property type="nucleotide sequence ID" value="NZ_BMMD01000001.1"/>
</dbReference>
<name>A0A917P9X7_9MICO</name>